<dbReference type="EMBL" id="JEMY01000026">
    <property type="protein sequence ID" value="EXI88467.1"/>
    <property type="molecule type" value="Genomic_DNA"/>
</dbReference>
<feature type="region of interest" description="Disordered" evidence="1">
    <location>
        <begin position="75"/>
        <end position="118"/>
    </location>
</feature>
<dbReference type="AlphaFoldDB" id="A0A011QGR0"/>
<keyword evidence="2" id="KW-0472">Membrane</keyword>
<dbReference type="PATRIC" id="fig|1454004.3.peg.2157"/>
<keyword evidence="4" id="KW-1185">Reference proteome</keyword>
<keyword evidence="2" id="KW-0812">Transmembrane</keyword>
<evidence type="ECO:0000313" key="3">
    <source>
        <dbReference type="EMBL" id="EXI88467.1"/>
    </source>
</evidence>
<evidence type="ECO:0000313" key="4">
    <source>
        <dbReference type="Proteomes" id="UP000022141"/>
    </source>
</evidence>
<protein>
    <recommendedName>
        <fullName evidence="5">DUF4124 domain-containing protein</fullName>
    </recommendedName>
</protein>
<proteinExistence type="predicted"/>
<dbReference type="Proteomes" id="UP000022141">
    <property type="component" value="Unassembled WGS sequence"/>
</dbReference>
<keyword evidence="2" id="KW-1133">Transmembrane helix</keyword>
<organism evidence="3 4">
    <name type="scientific">Accumulibacter regalis</name>
    <dbReference type="NCBI Taxonomy" id="522306"/>
    <lineage>
        <taxon>Bacteria</taxon>
        <taxon>Pseudomonadati</taxon>
        <taxon>Pseudomonadota</taxon>
        <taxon>Betaproteobacteria</taxon>
        <taxon>Candidatus Accumulibacter</taxon>
    </lineage>
</organism>
<evidence type="ECO:0000256" key="1">
    <source>
        <dbReference type="SAM" id="MobiDB-lite"/>
    </source>
</evidence>
<sequence>MPDAAQRRVQLPRFSTGRERPGDATTVSGNVLYCLSPDRHDPQHNWMIDMKTVHYLLLGVFAAAAAAAQPIYETPGKDGPVFSDLPSQGRDLPSPGATEVTLPPINLSDSPPAAPKQPAQTPAVAAHYQSLAITEPASGGTIHSNTGQIPVQLAIQPALRADQGDAIVVTLDGGALPGTYTTAQFEISASQWQAAATDSVEHQLQVSIMDRSGELLITSAPQSFYVHRATVGGRAR</sequence>
<feature type="region of interest" description="Disordered" evidence="1">
    <location>
        <begin position="1"/>
        <end position="23"/>
    </location>
</feature>
<dbReference type="STRING" id="1454004.AW11_02087"/>
<evidence type="ECO:0008006" key="5">
    <source>
        <dbReference type="Google" id="ProtNLM"/>
    </source>
</evidence>
<reference evidence="3" key="1">
    <citation type="submission" date="2014-02" db="EMBL/GenBank/DDBJ databases">
        <title>Expanding our view of genomic diversity in Candidatus Accumulibacter clades.</title>
        <authorList>
            <person name="Skennerton C.T."/>
            <person name="Barr J.J."/>
            <person name="Slater F.R."/>
            <person name="Bond P.L."/>
            <person name="Tyson G.W."/>
        </authorList>
    </citation>
    <scope>NUCLEOTIDE SEQUENCE [LARGE SCALE GENOMIC DNA]</scope>
</reference>
<comment type="caution">
    <text evidence="3">The sequence shown here is derived from an EMBL/GenBank/DDBJ whole genome shotgun (WGS) entry which is preliminary data.</text>
</comment>
<gene>
    <name evidence="3" type="ORF">AW11_02087</name>
</gene>
<accession>A0A011QGR0</accession>
<feature type="transmembrane region" description="Helical" evidence="2">
    <location>
        <begin position="53"/>
        <end position="72"/>
    </location>
</feature>
<name>A0A011QGR0_ACCRE</name>
<evidence type="ECO:0000256" key="2">
    <source>
        <dbReference type="SAM" id="Phobius"/>
    </source>
</evidence>